<dbReference type="InterPro" id="IPR012337">
    <property type="entry name" value="RNaseH-like_sf"/>
</dbReference>
<dbReference type="SUPFAM" id="SSF53098">
    <property type="entry name" value="Ribonuclease H-like"/>
    <property type="match status" value="1"/>
</dbReference>
<accession>A0ABQ9H0P7</accession>
<name>A0ABQ9H0P7_9NEOP</name>
<dbReference type="Proteomes" id="UP001159363">
    <property type="component" value="Chromosome 7"/>
</dbReference>
<sequence length="225" mass="25489">MRFNTRLSNSLEFRALMLKRLLDNKSALSRHLPELNIDDLMVSEWNVIDCYVEILQPLYDATVQICGERTPSASMVIIIIFSITLCLNTCNEVHGKEGPRGAFAVHLFMALKTKFFSYERIILVDPRLKTVIVTPEGRTLGGKKMLERKVEQMKPSDSKPEPGTPLVCKMTTKSTSLWNAFDVLANSAIASTTVSEPEHYLNMATIPRNNDPLKLWGKKRLQYIS</sequence>
<gene>
    <name evidence="1" type="ORF">PR048_022322</name>
</gene>
<keyword evidence="2" id="KW-1185">Reference proteome</keyword>
<evidence type="ECO:0000313" key="2">
    <source>
        <dbReference type="Proteomes" id="UP001159363"/>
    </source>
</evidence>
<protein>
    <submittedName>
        <fullName evidence="1">Uncharacterized protein</fullName>
    </submittedName>
</protein>
<evidence type="ECO:0000313" key="1">
    <source>
        <dbReference type="EMBL" id="KAJ8877863.1"/>
    </source>
</evidence>
<comment type="caution">
    <text evidence="1">The sequence shown here is derived from an EMBL/GenBank/DDBJ whole genome shotgun (WGS) entry which is preliminary data.</text>
</comment>
<proteinExistence type="predicted"/>
<reference evidence="1 2" key="1">
    <citation type="submission" date="2023-02" db="EMBL/GenBank/DDBJ databases">
        <title>LHISI_Scaffold_Assembly.</title>
        <authorList>
            <person name="Stuart O.P."/>
            <person name="Cleave R."/>
            <person name="Magrath M.J.L."/>
            <person name="Mikheyev A.S."/>
        </authorList>
    </citation>
    <scope>NUCLEOTIDE SEQUENCE [LARGE SCALE GENOMIC DNA]</scope>
    <source>
        <strain evidence="1">Daus_M_001</strain>
        <tissue evidence="1">Leg muscle</tissue>
    </source>
</reference>
<organism evidence="1 2">
    <name type="scientific">Dryococelus australis</name>
    <dbReference type="NCBI Taxonomy" id="614101"/>
    <lineage>
        <taxon>Eukaryota</taxon>
        <taxon>Metazoa</taxon>
        <taxon>Ecdysozoa</taxon>
        <taxon>Arthropoda</taxon>
        <taxon>Hexapoda</taxon>
        <taxon>Insecta</taxon>
        <taxon>Pterygota</taxon>
        <taxon>Neoptera</taxon>
        <taxon>Polyneoptera</taxon>
        <taxon>Phasmatodea</taxon>
        <taxon>Verophasmatodea</taxon>
        <taxon>Anareolatae</taxon>
        <taxon>Phasmatidae</taxon>
        <taxon>Eurycanthinae</taxon>
        <taxon>Dryococelus</taxon>
    </lineage>
</organism>
<dbReference type="EMBL" id="JARBHB010000008">
    <property type="protein sequence ID" value="KAJ8877863.1"/>
    <property type="molecule type" value="Genomic_DNA"/>
</dbReference>